<dbReference type="GO" id="GO:0046872">
    <property type="term" value="F:metal ion binding"/>
    <property type="evidence" value="ECO:0007669"/>
    <property type="project" value="UniProtKB-KW"/>
</dbReference>
<dbReference type="Proteomes" id="UP000699462">
    <property type="component" value="Unassembled WGS sequence"/>
</dbReference>
<dbReference type="InterPro" id="IPR000898">
    <property type="entry name" value="Indolamine_dOase"/>
</dbReference>
<dbReference type="OrthoDB" id="10262710at2759"/>
<protein>
    <recommendedName>
        <fullName evidence="7">Indoleamine 2,3-dioxygenase</fullName>
    </recommendedName>
</protein>
<dbReference type="GO" id="GO:0005737">
    <property type="term" value="C:cytoplasm"/>
    <property type="evidence" value="ECO:0007669"/>
    <property type="project" value="TreeGrafter"/>
</dbReference>
<name>A0A8T0DSD0_9TREM</name>
<dbReference type="GO" id="GO:0019441">
    <property type="term" value="P:L-tryptophan catabolic process to kynurenine"/>
    <property type="evidence" value="ECO:0007669"/>
    <property type="project" value="InterPro"/>
</dbReference>
<dbReference type="Pfam" id="PF01231">
    <property type="entry name" value="IDO"/>
    <property type="match status" value="1"/>
</dbReference>
<keyword evidence="2 4" id="KW-0479">Metal-binding</keyword>
<dbReference type="InterPro" id="IPR037217">
    <property type="entry name" value="Trp/Indoleamine_2_3_dOase-like"/>
</dbReference>
<dbReference type="PANTHER" id="PTHR28657:SF5">
    <property type="entry name" value="INDOLEAMINE 2,3-DIOXYGENASE"/>
    <property type="match status" value="1"/>
</dbReference>
<evidence type="ECO:0000256" key="2">
    <source>
        <dbReference type="ARBA" id="ARBA00022723"/>
    </source>
</evidence>
<keyword evidence="3 4" id="KW-0408">Iron</keyword>
<dbReference type="SUPFAM" id="SSF140959">
    <property type="entry name" value="Indolic compounds 2,3-dioxygenase-like"/>
    <property type="match status" value="1"/>
</dbReference>
<organism evidence="5 6">
    <name type="scientific">Paragonimus westermani</name>
    <dbReference type="NCBI Taxonomy" id="34504"/>
    <lineage>
        <taxon>Eukaryota</taxon>
        <taxon>Metazoa</taxon>
        <taxon>Spiralia</taxon>
        <taxon>Lophotrochozoa</taxon>
        <taxon>Platyhelminthes</taxon>
        <taxon>Trematoda</taxon>
        <taxon>Digenea</taxon>
        <taxon>Plagiorchiida</taxon>
        <taxon>Troglotremata</taxon>
        <taxon>Troglotrematidae</taxon>
        <taxon>Paragonimus</taxon>
    </lineage>
</organism>
<reference evidence="5 6" key="1">
    <citation type="submission" date="2019-07" db="EMBL/GenBank/DDBJ databases">
        <title>Annotation for the trematode Paragonimus westermani.</title>
        <authorList>
            <person name="Choi Y.-J."/>
        </authorList>
    </citation>
    <scope>NUCLEOTIDE SEQUENCE [LARGE SCALE GENOMIC DNA]</scope>
    <source>
        <strain evidence="5">180907_Pwestermani</strain>
    </source>
</reference>
<dbReference type="EMBL" id="JTDF01001368">
    <property type="protein sequence ID" value="KAF8570122.1"/>
    <property type="molecule type" value="Genomic_DNA"/>
</dbReference>
<dbReference type="GO" id="GO:0033754">
    <property type="term" value="F:indoleamine 2,3-dioxygenase activity"/>
    <property type="evidence" value="ECO:0007669"/>
    <property type="project" value="TreeGrafter"/>
</dbReference>
<proteinExistence type="inferred from homology"/>
<feature type="binding site" description="proximal binding residue" evidence="4">
    <location>
        <position position="359"/>
    </location>
    <ligand>
        <name>heme b</name>
        <dbReference type="ChEBI" id="CHEBI:60344"/>
    </ligand>
    <ligandPart>
        <name>Fe</name>
        <dbReference type="ChEBI" id="CHEBI:18248"/>
    </ligandPart>
</feature>
<evidence type="ECO:0000313" key="6">
    <source>
        <dbReference type="Proteomes" id="UP000699462"/>
    </source>
</evidence>
<evidence type="ECO:0000256" key="1">
    <source>
        <dbReference type="ARBA" id="ARBA00007119"/>
    </source>
</evidence>
<dbReference type="Gene3D" id="1.20.58.480">
    <property type="match status" value="1"/>
</dbReference>
<keyword evidence="4" id="KW-0349">Heme</keyword>
<dbReference type="GO" id="GO:0034354">
    <property type="term" value="P:'de novo' NAD+ biosynthetic process from L-tryptophan"/>
    <property type="evidence" value="ECO:0007669"/>
    <property type="project" value="TreeGrafter"/>
</dbReference>
<evidence type="ECO:0008006" key="7">
    <source>
        <dbReference type="Google" id="ProtNLM"/>
    </source>
</evidence>
<accession>A0A8T0DSD0</accession>
<evidence type="ECO:0000256" key="4">
    <source>
        <dbReference type="PIRSR" id="PIRSR600898-1"/>
    </source>
</evidence>
<dbReference type="GO" id="GO:0020037">
    <property type="term" value="F:heme binding"/>
    <property type="evidence" value="ECO:0007669"/>
    <property type="project" value="InterPro"/>
</dbReference>
<evidence type="ECO:0000256" key="3">
    <source>
        <dbReference type="ARBA" id="ARBA00023004"/>
    </source>
</evidence>
<comment type="caution">
    <text evidence="5">The sequence shown here is derived from an EMBL/GenBank/DDBJ whole genome shotgun (WGS) entry which is preliminary data.</text>
</comment>
<dbReference type="PANTHER" id="PTHR28657">
    <property type="entry name" value="INDOLEAMINE 2,3-DIOXYGENASE"/>
    <property type="match status" value="1"/>
</dbReference>
<dbReference type="GO" id="GO:0004833">
    <property type="term" value="F:L-tryptophan 2,3-dioxygenase activity"/>
    <property type="evidence" value="ECO:0007669"/>
    <property type="project" value="TreeGrafter"/>
</dbReference>
<evidence type="ECO:0000313" key="5">
    <source>
        <dbReference type="EMBL" id="KAF8570122.1"/>
    </source>
</evidence>
<keyword evidence="6" id="KW-1185">Reference proteome</keyword>
<comment type="similarity">
    <text evidence="1">Belongs to the indoleamine 2,3-dioxygenase family.</text>
</comment>
<dbReference type="AlphaFoldDB" id="A0A8T0DSD0"/>
<gene>
    <name evidence="5" type="ORF">P879_03584</name>
</gene>
<sequence>MLAKMNTLENYRLSERTGAILENPLSKLPPEYDPWNRLIDDLPNLFQNMTIRERIKQLPMLEHSSLNSHEELRLAHKLLAFAASAYVWLHGQGGEPESLPAQVAVPLVNISNRLGLQPIITHQDLVLGNCLYVSPERPPKVIHLPTQHASWEPFIELGGFIEISFAPCLKLMVDAVNAQDPLDVDHIVFCLRKIAEVIPTMTQGLKMFYDNMSPQEFYVELRPILSGWTAGKFKDGILYEGVTVEQEGSRGVDNHTENSESQNLVIGKRGTKFTCIGGSAAQSITLQALDTFLQIKHHAEDAAFFQTMCSYMITEHRKFLQDLSQHSRIGDLAHSTDHSAFKLAYNTCIQAVRNFRLSHLSLIRRFILEPASARMAKIKSLETAGTGGQKLLEFLQRVSDNTAREQIE</sequence>